<feature type="chain" id="PRO_5006599405" description="Outer membrane protein beta-barrel domain-containing protein" evidence="1">
    <location>
        <begin position="26"/>
        <end position="228"/>
    </location>
</feature>
<evidence type="ECO:0000313" key="3">
    <source>
        <dbReference type="Proteomes" id="UP000064893"/>
    </source>
</evidence>
<dbReference type="STRING" id="1307839.L21SP5_02018"/>
<organism evidence="2 3">
    <name type="scientific">Salinivirga cyanobacteriivorans</name>
    <dbReference type="NCBI Taxonomy" id="1307839"/>
    <lineage>
        <taxon>Bacteria</taxon>
        <taxon>Pseudomonadati</taxon>
        <taxon>Bacteroidota</taxon>
        <taxon>Bacteroidia</taxon>
        <taxon>Bacteroidales</taxon>
        <taxon>Salinivirgaceae</taxon>
        <taxon>Salinivirga</taxon>
    </lineage>
</organism>
<accession>A0A0S2HZT1</accession>
<evidence type="ECO:0008006" key="4">
    <source>
        <dbReference type="Google" id="ProtNLM"/>
    </source>
</evidence>
<dbReference type="Proteomes" id="UP000064893">
    <property type="component" value="Chromosome"/>
</dbReference>
<name>A0A0S2HZT1_9BACT</name>
<dbReference type="RefSeq" id="WP_057953096.1">
    <property type="nucleotide sequence ID" value="NZ_CP013118.1"/>
</dbReference>
<dbReference type="PROSITE" id="PS51257">
    <property type="entry name" value="PROKAR_LIPOPROTEIN"/>
    <property type="match status" value="1"/>
</dbReference>
<dbReference type="KEGG" id="blq:L21SP5_02018"/>
<dbReference type="EMBL" id="CP013118">
    <property type="protein sequence ID" value="ALO15657.1"/>
    <property type="molecule type" value="Genomic_DNA"/>
</dbReference>
<evidence type="ECO:0000313" key="2">
    <source>
        <dbReference type="EMBL" id="ALO15657.1"/>
    </source>
</evidence>
<dbReference type="OrthoDB" id="1121120at2"/>
<dbReference type="AlphaFoldDB" id="A0A0S2HZT1"/>
<sequence precursor="true">MNKKATGTIFIIALMISGCTSTKMADKKWQPTYRIQAGINKGGIVENTQFENSKEIPVDAYSGATSLGANAGAHISLPVGKNSIESGLDLMLNQQKFEYLDEANQYKGTSQIMTYQIMFPVVYSIGFFKNTLPGGLFQVKVGYLAQLNFLHQVKKSGSTPQYDNNLYSGGFTAGIASTPFKLKNGNMLGFYFDVYRGGQVYKDFYNKTSYEEPGSAFIKTGIIYHFGK</sequence>
<protein>
    <recommendedName>
        <fullName evidence="4">Outer membrane protein beta-barrel domain-containing protein</fullName>
    </recommendedName>
</protein>
<reference evidence="2 3" key="1">
    <citation type="submission" date="2015-11" db="EMBL/GenBank/DDBJ databases">
        <title>Description and complete genome sequence of a novel strain predominating in hypersaline microbial mats and representing a new family of the Bacteriodetes phylum.</title>
        <authorList>
            <person name="Spring S."/>
            <person name="Bunk B."/>
            <person name="Sproer C."/>
            <person name="Klenk H.-P."/>
        </authorList>
    </citation>
    <scope>NUCLEOTIDE SEQUENCE [LARGE SCALE GENOMIC DNA]</scope>
    <source>
        <strain evidence="2 3">L21-Spi-D4</strain>
    </source>
</reference>
<gene>
    <name evidence="2" type="ORF">L21SP5_02018</name>
</gene>
<proteinExistence type="predicted"/>
<feature type="signal peptide" evidence="1">
    <location>
        <begin position="1"/>
        <end position="25"/>
    </location>
</feature>
<keyword evidence="1" id="KW-0732">Signal</keyword>
<evidence type="ECO:0000256" key="1">
    <source>
        <dbReference type="SAM" id="SignalP"/>
    </source>
</evidence>
<keyword evidence="3" id="KW-1185">Reference proteome</keyword>